<keyword evidence="1" id="KW-0732">Signal</keyword>
<evidence type="ECO:0000256" key="2">
    <source>
        <dbReference type="ARBA" id="ARBA00023157"/>
    </source>
</evidence>
<dbReference type="GO" id="GO:0005121">
    <property type="term" value="F:Toll binding"/>
    <property type="evidence" value="ECO:0007669"/>
    <property type="project" value="TreeGrafter"/>
</dbReference>
<dbReference type="SUPFAM" id="SSF57501">
    <property type="entry name" value="Cystine-knot cytokines"/>
    <property type="match status" value="1"/>
</dbReference>
<keyword evidence="2" id="KW-1015">Disulfide bond</keyword>
<dbReference type="InParanoid" id="A0A6L2PY53"/>
<keyword evidence="7" id="KW-1185">Reference proteome</keyword>
<keyword evidence="3" id="KW-0325">Glycoprotein</keyword>
<feature type="region of interest" description="Disordered" evidence="4">
    <location>
        <begin position="1"/>
        <end position="21"/>
    </location>
</feature>
<name>A0A6L2PY53_COPFO</name>
<dbReference type="GO" id="GO:0008083">
    <property type="term" value="F:growth factor activity"/>
    <property type="evidence" value="ECO:0007669"/>
    <property type="project" value="TreeGrafter"/>
</dbReference>
<dbReference type="Pfam" id="PF16077">
    <property type="entry name" value="Spaetzle"/>
    <property type="match status" value="1"/>
</dbReference>
<gene>
    <name evidence="6" type="ORF">Cfor_11854</name>
</gene>
<dbReference type="GO" id="GO:0045087">
    <property type="term" value="P:innate immune response"/>
    <property type="evidence" value="ECO:0007669"/>
    <property type="project" value="TreeGrafter"/>
</dbReference>
<feature type="region of interest" description="Disordered" evidence="4">
    <location>
        <begin position="118"/>
        <end position="149"/>
    </location>
</feature>
<feature type="compositionally biased region" description="Basic residues" evidence="4">
    <location>
        <begin position="131"/>
        <end position="140"/>
    </location>
</feature>
<evidence type="ECO:0000313" key="7">
    <source>
        <dbReference type="Proteomes" id="UP000502823"/>
    </source>
</evidence>
<feature type="region of interest" description="Disordered" evidence="4">
    <location>
        <begin position="174"/>
        <end position="203"/>
    </location>
</feature>
<feature type="compositionally biased region" description="Acidic residues" evidence="4">
    <location>
        <begin position="1"/>
        <end position="13"/>
    </location>
</feature>
<feature type="compositionally biased region" description="Basic residues" evidence="4">
    <location>
        <begin position="177"/>
        <end position="194"/>
    </location>
</feature>
<protein>
    <recommendedName>
        <fullName evidence="5">Spaetzle domain-containing protein</fullName>
    </recommendedName>
</protein>
<reference evidence="7" key="1">
    <citation type="submission" date="2020-01" db="EMBL/GenBank/DDBJ databases">
        <title>Draft genome sequence of the Termite Coptotermes fromosanus.</title>
        <authorList>
            <person name="Itakura S."/>
            <person name="Yosikawa Y."/>
            <person name="Umezawa K."/>
        </authorList>
    </citation>
    <scope>NUCLEOTIDE SEQUENCE [LARGE SCALE GENOMIC DNA]</scope>
</reference>
<sequence length="203" mass="23198">SQDGGEQSDFDEGGESRRLTHREMQMLLRREGGDEGRPVDCCPSVEEMVEPEGGRNKDDMYVVLFRNGDIRQRFYEYSCKENVVGRPCRFLDRRLHNQSRCVQKFSYTYAIVRNPAVSASSAESGSGDPQRHHHHHRPHHLTALPLTTSTPNSFGGSEWMLDYIRVRSGCGCEVMPKPKKKRSDAKGKKSKSKKFYSEDDLQT</sequence>
<accession>A0A6L2PY53</accession>
<dbReference type="GO" id="GO:0005615">
    <property type="term" value="C:extracellular space"/>
    <property type="evidence" value="ECO:0007669"/>
    <property type="project" value="UniProtKB-ARBA"/>
</dbReference>
<dbReference type="GO" id="GO:0021556">
    <property type="term" value="P:central nervous system formation"/>
    <property type="evidence" value="ECO:0007669"/>
    <property type="project" value="TreeGrafter"/>
</dbReference>
<feature type="non-terminal residue" evidence="6">
    <location>
        <position position="1"/>
    </location>
</feature>
<organism evidence="6 7">
    <name type="scientific">Coptotermes formosanus</name>
    <name type="common">Formosan subterranean termite</name>
    <dbReference type="NCBI Taxonomy" id="36987"/>
    <lineage>
        <taxon>Eukaryota</taxon>
        <taxon>Metazoa</taxon>
        <taxon>Ecdysozoa</taxon>
        <taxon>Arthropoda</taxon>
        <taxon>Hexapoda</taxon>
        <taxon>Insecta</taxon>
        <taxon>Pterygota</taxon>
        <taxon>Neoptera</taxon>
        <taxon>Polyneoptera</taxon>
        <taxon>Dictyoptera</taxon>
        <taxon>Blattodea</taxon>
        <taxon>Blattoidea</taxon>
        <taxon>Termitoidae</taxon>
        <taxon>Rhinotermitidae</taxon>
        <taxon>Coptotermes</taxon>
    </lineage>
</organism>
<evidence type="ECO:0000256" key="3">
    <source>
        <dbReference type="ARBA" id="ARBA00023180"/>
    </source>
</evidence>
<dbReference type="AlphaFoldDB" id="A0A6L2PY53"/>
<feature type="domain" description="Spaetzle" evidence="5">
    <location>
        <begin position="41"/>
        <end position="108"/>
    </location>
</feature>
<dbReference type="InterPro" id="IPR029034">
    <property type="entry name" value="Cystine-knot_cytokine"/>
</dbReference>
<evidence type="ECO:0000256" key="1">
    <source>
        <dbReference type="ARBA" id="ARBA00022729"/>
    </source>
</evidence>
<evidence type="ECO:0000313" key="6">
    <source>
        <dbReference type="EMBL" id="GFG36520.1"/>
    </source>
</evidence>
<feature type="compositionally biased region" description="Low complexity" evidence="4">
    <location>
        <begin position="118"/>
        <end position="127"/>
    </location>
</feature>
<evidence type="ECO:0000259" key="5">
    <source>
        <dbReference type="Pfam" id="PF16077"/>
    </source>
</evidence>
<evidence type="ECO:0000256" key="4">
    <source>
        <dbReference type="SAM" id="MobiDB-lite"/>
    </source>
</evidence>
<dbReference type="Gene3D" id="2.10.90.10">
    <property type="entry name" value="Cystine-knot cytokines"/>
    <property type="match status" value="1"/>
</dbReference>
<comment type="caution">
    <text evidence="6">The sequence shown here is derived from an EMBL/GenBank/DDBJ whole genome shotgun (WGS) entry which is preliminary data.</text>
</comment>
<dbReference type="InterPro" id="IPR052444">
    <property type="entry name" value="Spz/Toll_ligand-like"/>
</dbReference>
<proteinExistence type="predicted"/>
<dbReference type="InterPro" id="IPR032104">
    <property type="entry name" value="Spaetzle"/>
</dbReference>
<dbReference type="PANTHER" id="PTHR23199:SF12">
    <property type="entry name" value="NEUROTROPHIN 1-RELATED"/>
    <property type="match status" value="1"/>
</dbReference>
<dbReference type="OrthoDB" id="6381819at2759"/>
<dbReference type="EMBL" id="BLKM01000641">
    <property type="protein sequence ID" value="GFG36520.1"/>
    <property type="molecule type" value="Genomic_DNA"/>
</dbReference>
<dbReference type="PANTHER" id="PTHR23199">
    <property type="entry name" value="NEUROTROPHIN 1-RELATED"/>
    <property type="match status" value="1"/>
</dbReference>
<dbReference type="Proteomes" id="UP000502823">
    <property type="component" value="Unassembled WGS sequence"/>
</dbReference>